<evidence type="ECO:0000259" key="4">
    <source>
        <dbReference type="PROSITE" id="PS50887"/>
    </source>
</evidence>
<dbReference type="SUPFAM" id="SSF55073">
    <property type="entry name" value="Nucleotide cyclase"/>
    <property type="match status" value="1"/>
</dbReference>
<keyword evidence="6" id="KW-1185">Reference proteome</keyword>
<dbReference type="InterPro" id="IPR035919">
    <property type="entry name" value="EAL_sf"/>
</dbReference>
<dbReference type="EMBL" id="JAELXS010000003">
    <property type="protein sequence ID" value="MBJ6121541.1"/>
    <property type="molecule type" value="Genomic_DNA"/>
</dbReference>
<feature type="domain" description="EAL" evidence="2">
    <location>
        <begin position="525"/>
        <end position="775"/>
    </location>
</feature>
<evidence type="ECO:0000313" key="5">
    <source>
        <dbReference type="EMBL" id="MBJ6121541.1"/>
    </source>
</evidence>
<dbReference type="PANTHER" id="PTHR44757:SF2">
    <property type="entry name" value="BIOFILM ARCHITECTURE MAINTENANCE PROTEIN MBAA"/>
    <property type="match status" value="1"/>
</dbReference>
<evidence type="ECO:0000259" key="3">
    <source>
        <dbReference type="PROSITE" id="PS50885"/>
    </source>
</evidence>
<gene>
    <name evidence="5" type="ORF">JAO74_07030</name>
</gene>
<dbReference type="Pfam" id="PF00672">
    <property type="entry name" value="HAMP"/>
    <property type="match status" value="1"/>
</dbReference>
<dbReference type="CDD" id="cd01949">
    <property type="entry name" value="GGDEF"/>
    <property type="match status" value="1"/>
</dbReference>
<dbReference type="PROSITE" id="PS50885">
    <property type="entry name" value="HAMP"/>
    <property type="match status" value="1"/>
</dbReference>
<dbReference type="CDD" id="cd06225">
    <property type="entry name" value="HAMP"/>
    <property type="match status" value="1"/>
</dbReference>
<dbReference type="Gene3D" id="6.10.340.10">
    <property type="match status" value="1"/>
</dbReference>
<dbReference type="NCBIfam" id="TIGR00254">
    <property type="entry name" value="GGDEF"/>
    <property type="match status" value="1"/>
</dbReference>
<dbReference type="SMART" id="SM00304">
    <property type="entry name" value="HAMP"/>
    <property type="match status" value="1"/>
</dbReference>
<keyword evidence="1" id="KW-0812">Transmembrane</keyword>
<organism evidence="5 6">
    <name type="scientific">Sphingomonas mollis</name>
    <dbReference type="NCBI Taxonomy" id="2795726"/>
    <lineage>
        <taxon>Bacteria</taxon>
        <taxon>Pseudomonadati</taxon>
        <taxon>Pseudomonadota</taxon>
        <taxon>Alphaproteobacteria</taxon>
        <taxon>Sphingomonadales</taxon>
        <taxon>Sphingomonadaceae</taxon>
        <taxon>Sphingomonas</taxon>
    </lineage>
</organism>
<dbReference type="SMART" id="SM00052">
    <property type="entry name" value="EAL"/>
    <property type="match status" value="1"/>
</dbReference>
<dbReference type="Pfam" id="PF00563">
    <property type="entry name" value="EAL"/>
    <property type="match status" value="1"/>
</dbReference>
<name>A0ABS0XNB8_9SPHN</name>
<dbReference type="InterPro" id="IPR000160">
    <property type="entry name" value="GGDEF_dom"/>
</dbReference>
<dbReference type="Gene3D" id="3.30.70.270">
    <property type="match status" value="1"/>
</dbReference>
<dbReference type="PANTHER" id="PTHR44757">
    <property type="entry name" value="DIGUANYLATE CYCLASE DGCP"/>
    <property type="match status" value="1"/>
</dbReference>
<dbReference type="InterPro" id="IPR001633">
    <property type="entry name" value="EAL_dom"/>
</dbReference>
<dbReference type="RefSeq" id="WP_199036463.1">
    <property type="nucleotide sequence ID" value="NZ_JAELXS010000003.1"/>
</dbReference>
<dbReference type="Pfam" id="PF14827">
    <property type="entry name" value="dCache_3"/>
    <property type="match status" value="1"/>
</dbReference>
<dbReference type="SUPFAM" id="SSF141868">
    <property type="entry name" value="EAL domain-like"/>
    <property type="match status" value="1"/>
</dbReference>
<feature type="domain" description="GGDEF" evidence="4">
    <location>
        <begin position="384"/>
        <end position="516"/>
    </location>
</feature>
<feature type="domain" description="HAMP" evidence="3">
    <location>
        <begin position="297"/>
        <end position="348"/>
    </location>
</feature>
<comment type="caution">
    <text evidence="5">The sequence shown here is derived from an EMBL/GenBank/DDBJ whole genome shotgun (WGS) entry which is preliminary data.</text>
</comment>
<dbReference type="InterPro" id="IPR029787">
    <property type="entry name" value="Nucleotide_cyclase"/>
</dbReference>
<dbReference type="SUPFAM" id="SSF158472">
    <property type="entry name" value="HAMP domain-like"/>
    <property type="match status" value="1"/>
</dbReference>
<dbReference type="InterPro" id="IPR052155">
    <property type="entry name" value="Biofilm_reg_signaling"/>
</dbReference>
<keyword evidence="1" id="KW-0472">Membrane</keyword>
<dbReference type="PROSITE" id="PS50883">
    <property type="entry name" value="EAL"/>
    <property type="match status" value="1"/>
</dbReference>
<dbReference type="CDD" id="cd01948">
    <property type="entry name" value="EAL"/>
    <property type="match status" value="1"/>
</dbReference>
<evidence type="ECO:0000259" key="2">
    <source>
        <dbReference type="PROSITE" id="PS50883"/>
    </source>
</evidence>
<proteinExistence type="predicted"/>
<evidence type="ECO:0000313" key="6">
    <source>
        <dbReference type="Proteomes" id="UP000640426"/>
    </source>
</evidence>
<feature type="transmembrane region" description="Helical" evidence="1">
    <location>
        <begin position="271"/>
        <end position="291"/>
    </location>
</feature>
<dbReference type="InterPro" id="IPR003660">
    <property type="entry name" value="HAMP_dom"/>
</dbReference>
<accession>A0ABS0XNB8</accession>
<dbReference type="PROSITE" id="PS50887">
    <property type="entry name" value="GGDEF"/>
    <property type="match status" value="1"/>
</dbReference>
<dbReference type="Gene3D" id="3.20.20.450">
    <property type="entry name" value="EAL domain"/>
    <property type="match status" value="1"/>
</dbReference>
<dbReference type="Pfam" id="PF00990">
    <property type="entry name" value="GGDEF"/>
    <property type="match status" value="1"/>
</dbReference>
<dbReference type="Proteomes" id="UP000640426">
    <property type="component" value="Unassembled WGS sequence"/>
</dbReference>
<evidence type="ECO:0000256" key="1">
    <source>
        <dbReference type="SAM" id="Phobius"/>
    </source>
</evidence>
<protein>
    <submittedName>
        <fullName evidence="5">EAL domain-containing protein</fullName>
    </submittedName>
</protein>
<sequence>MRISVPRFHRLRTKLAVLYTGLFAVALALLAITAQVMIRTHARSSVQAELIASGSVYDRLWQLRAKTLIDSADVLARDFGFRAAVASGDRPTIESALASLRTRAGVRYAMVVDLDGGVIGAAAGLGPIVATLPMALQDNRRDAVIASRDHLFRIVVSPILAPTEIGWVVFAVPLDTAEMSGLEKLSAIPLKATMLRRDAGDHWIAIDGTIAADPAIDTLVQASRETRQLATLSLADGAAFALAKPLRGPGGRDQAALLIRYPMQAALTPFLPLRIGLALAGLIGIVLVVIASRRLAGDIAGPIMALDIAARTLEAGERTEVAVTGHDEIGRLAESFNRMSAGIVEREHRISHIAFHDSLTGLPNRSYFRQSLDQSIVRAMRAGEAVAILCLDLDGFKAINDTLGHPVGDALLRKMGEMLDALAPDGMVARLSGDEFAIILSGTFDPDRPRALAQSILNATQQPVAVDGHQIASSISIGIAIGPGDGADPDQLLKSADLALYRAKHDGRGAFRFFEASLDEAARKRRQMEVDLRDALQNGEFRLNFQPIFDLKADRIGGFEALLRWAHPVRGEVGPAEFIPVAEEIGLITAIGEWVMHEACRHATSWPDHVRIAVNVSPLQFRHPGFQAVILQALSRSGLAPNRLEVEITESVFLAGETPVLALLHRLREMGVRVALDDFGTGYSSLSYLRSFPFDKIKIDRSFVIGLAANDSSAAIVRAIVDLARALDMETTAEGVEDRDQLAQLRDQGCGNIQGYFFSRPVEGTGVDALLKTVFAQAA</sequence>
<dbReference type="InterPro" id="IPR029150">
    <property type="entry name" value="dCache_3"/>
</dbReference>
<keyword evidence="1" id="KW-1133">Transmembrane helix</keyword>
<reference evidence="6" key="1">
    <citation type="submission" date="2020-12" db="EMBL/GenBank/DDBJ databases">
        <title>Hymenobacter sp.</title>
        <authorList>
            <person name="Kim M.K."/>
        </authorList>
    </citation>
    <scope>NUCLEOTIDE SEQUENCE [LARGE SCALE GENOMIC DNA]</scope>
    <source>
        <strain evidence="6">BT553</strain>
    </source>
</reference>
<dbReference type="InterPro" id="IPR043128">
    <property type="entry name" value="Rev_trsase/Diguanyl_cyclase"/>
</dbReference>
<dbReference type="SMART" id="SM00267">
    <property type="entry name" value="GGDEF"/>
    <property type="match status" value="1"/>
</dbReference>